<comment type="caution">
    <text evidence="1">The sequence shown here is derived from an EMBL/GenBank/DDBJ whole genome shotgun (WGS) entry which is preliminary data.</text>
</comment>
<dbReference type="EMBL" id="BPLR01018675">
    <property type="protein sequence ID" value="GIZ01466.1"/>
    <property type="molecule type" value="Genomic_DNA"/>
</dbReference>
<keyword evidence="2" id="KW-1185">Reference proteome</keyword>
<gene>
    <name evidence="1" type="ORF">CEXT_585531</name>
</gene>
<dbReference type="AlphaFoldDB" id="A0AAV4Y4V4"/>
<dbReference type="Proteomes" id="UP001054945">
    <property type="component" value="Unassembled WGS sequence"/>
</dbReference>
<name>A0AAV4Y4V4_CAEEX</name>
<accession>A0AAV4Y4V4</accession>
<evidence type="ECO:0000313" key="1">
    <source>
        <dbReference type="EMBL" id="GIZ01466.1"/>
    </source>
</evidence>
<proteinExistence type="predicted"/>
<protein>
    <submittedName>
        <fullName evidence="1">Uncharacterized protein</fullName>
    </submittedName>
</protein>
<organism evidence="1 2">
    <name type="scientific">Caerostris extrusa</name>
    <name type="common">Bark spider</name>
    <name type="synonym">Caerostris bankana</name>
    <dbReference type="NCBI Taxonomy" id="172846"/>
    <lineage>
        <taxon>Eukaryota</taxon>
        <taxon>Metazoa</taxon>
        <taxon>Ecdysozoa</taxon>
        <taxon>Arthropoda</taxon>
        <taxon>Chelicerata</taxon>
        <taxon>Arachnida</taxon>
        <taxon>Araneae</taxon>
        <taxon>Araneomorphae</taxon>
        <taxon>Entelegynae</taxon>
        <taxon>Araneoidea</taxon>
        <taxon>Araneidae</taxon>
        <taxon>Caerostris</taxon>
    </lineage>
</organism>
<sequence>MFPSVPSVHLRGIKPSDLFPPLCFVIPPGEKSELFFVGSPGSKQISDLCAPAIMVNETFLNYDDQMQLTKILARIKTKNCDTEED</sequence>
<evidence type="ECO:0000313" key="2">
    <source>
        <dbReference type="Proteomes" id="UP001054945"/>
    </source>
</evidence>
<reference evidence="1 2" key="1">
    <citation type="submission" date="2021-06" db="EMBL/GenBank/DDBJ databases">
        <title>Caerostris extrusa draft genome.</title>
        <authorList>
            <person name="Kono N."/>
            <person name="Arakawa K."/>
        </authorList>
    </citation>
    <scope>NUCLEOTIDE SEQUENCE [LARGE SCALE GENOMIC DNA]</scope>
</reference>